<evidence type="ECO:0000313" key="6">
    <source>
        <dbReference type="Proteomes" id="UP000316921"/>
    </source>
</evidence>
<dbReference type="AlphaFoldDB" id="A0A518BJI2"/>
<dbReference type="PANTHER" id="PTHR30576:SF0">
    <property type="entry name" value="UNDECAPRENYL-PHOSPHATE N-ACETYLGALACTOSAMINYL 1-PHOSPHATE TRANSFERASE-RELATED"/>
    <property type="match status" value="1"/>
</dbReference>
<keyword evidence="5" id="KW-0808">Transferase</keyword>
<dbReference type="KEGG" id="pbap:Pla133_22060"/>
<evidence type="ECO:0000256" key="3">
    <source>
        <dbReference type="SAM" id="Phobius"/>
    </source>
</evidence>
<feature type="compositionally biased region" description="Basic and acidic residues" evidence="2">
    <location>
        <begin position="13"/>
        <end position="26"/>
    </location>
</feature>
<evidence type="ECO:0000259" key="4">
    <source>
        <dbReference type="Pfam" id="PF02397"/>
    </source>
</evidence>
<dbReference type="RefSeq" id="WP_145065023.1">
    <property type="nucleotide sequence ID" value="NZ_CP036287.1"/>
</dbReference>
<sequence>MIERVTYPPLRPSGERQTKRVERPSIEPRPALPQESLPGTSVAALMANATAPDAPSWELPGNFYARRGKRLFDLAVLVLTAPLALALAVPIALVNLCLFRRPSEILFAQTRVGHRGCEFRIYKFRTMRESRSGSYHSWHSGDDRLRVTRFGKLLRNSHLDELPQLINVLLGDMSLIGPRPEMVEIETWAEEAVPGFAQRLVAKPGITGYAQVQQGYTGRCVEAYCEKLELSAEYVRRLSLGLDLWIVWRTAVTMLKLDGWRWHEKMTGTAAEREAARRPTPNSVWN</sequence>
<keyword evidence="6" id="KW-1185">Reference proteome</keyword>
<gene>
    <name evidence="5" type="primary">wecA_2</name>
    <name evidence="5" type="ORF">Pla133_22060</name>
</gene>
<feature type="transmembrane region" description="Helical" evidence="3">
    <location>
        <begin position="71"/>
        <end position="93"/>
    </location>
</feature>
<accession>A0A518BJI2</accession>
<evidence type="ECO:0000256" key="1">
    <source>
        <dbReference type="ARBA" id="ARBA00006464"/>
    </source>
</evidence>
<feature type="domain" description="Bacterial sugar transferase" evidence="4">
    <location>
        <begin position="69"/>
        <end position="256"/>
    </location>
</feature>
<feature type="region of interest" description="Disordered" evidence="2">
    <location>
        <begin position="1"/>
        <end position="37"/>
    </location>
</feature>
<comment type="similarity">
    <text evidence="1">Belongs to the bacterial sugar transferase family.</text>
</comment>
<dbReference type="Proteomes" id="UP000316921">
    <property type="component" value="Chromosome"/>
</dbReference>
<organism evidence="5 6">
    <name type="scientific">Engelhardtia mirabilis</name>
    <dbReference type="NCBI Taxonomy" id="2528011"/>
    <lineage>
        <taxon>Bacteria</taxon>
        <taxon>Pseudomonadati</taxon>
        <taxon>Planctomycetota</taxon>
        <taxon>Planctomycetia</taxon>
        <taxon>Planctomycetia incertae sedis</taxon>
        <taxon>Engelhardtia</taxon>
    </lineage>
</organism>
<dbReference type="InterPro" id="IPR003362">
    <property type="entry name" value="Bact_transf"/>
</dbReference>
<evidence type="ECO:0000256" key="2">
    <source>
        <dbReference type="SAM" id="MobiDB-lite"/>
    </source>
</evidence>
<name>A0A518BJI2_9BACT</name>
<dbReference type="EC" id="2.7.8.40" evidence="5"/>
<dbReference type="EMBL" id="CP036287">
    <property type="protein sequence ID" value="QDU67128.1"/>
    <property type="molecule type" value="Genomic_DNA"/>
</dbReference>
<dbReference type="GO" id="GO:0016780">
    <property type="term" value="F:phosphotransferase activity, for other substituted phosphate groups"/>
    <property type="evidence" value="ECO:0007669"/>
    <property type="project" value="TreeGrafter"/>
</dbReference>
<evidence type="ECO:0000313" key="5">
    <source>
        <dbReference type="EMBL" id="QDU67128.1"/>
    </source>
</evidence>
<keyword evidence="3" id="KW-0812">Transmembrane</keyword>
<dbReference type="Pfam" id="PF02397">
    <property type="entry name" value="Bac_transf"/>
    <property type="match status" value="1"/>
</dbReference>
<keyword evidence="3" id="KW-1133">Transmembrane helix</keyword>
<keyword evidence="3" id="KW-0472">Membrane</keyword>
<proteinExistence type="inferred from homology"/>
<protein>
    <submittedName>
        <fullName evidence="5">UDP-N-acetylgalactosamine-undecaprenyl-phosphate N-acetylgalactosaminephosphotransferase</fullName>
        <ecNumber evidence="5">2.7.8.40</ecNumber>
    </submittedName>
</protein>
<dbReference type="PANTHER" id="PTHR30576">
    <property type="entry name" value="COLANIC BIOSYNTHESIS UDP-GLUCOSE LIPID CARRIER TRANSFERASE"/>
    <property type="match status" value="1"/>
</dbReference>
<reference evidence="5 6" key="1">
    <citation type="submission" date="2019-02" db="EMBL/GenBank/DDBJ databases">
        <title>Deep-cultivation of Planctomycetes and their phenomic and genomic characterization uncovers novel biology.</title>
        <authorList>
            <person name="Wiegand S."/>
            <person name="Jogler M."/>
            <person name="Boedeker C."/>
            <person name="Pinto D."/>
            <person name="Vollmers J."/>
            <person name="Rivas-Marin E."/>
            <person name="Kohn T."/>
            <person name="Peeters S.H."/>
            <person name="Heuer A."/>
            <person name="Rast P."/>
            <person name="Oberbeckmann S."/>
            <person name="Bunk B."/>
            <person name="Jeske O."/>
            <person name="Meyerdierks A."/>
            <person name="Storesund J.E."/>
            <person name="Kallscheuer N."/>
            <person name="Luecker S."/>
            <person name="Lage O.M."/>
            <person name="Pohl T."/>
            <person name="Merkel B.J."/>
            <person name="Hornburger P."/>
            <person name="Mueller R.-W."/>
            <person name="Bruemmer F."/>
            <person name="Labrenz M."/>
            <person name="Spormann A.M."/>
            <person name="Op den Camp H."/>
            <person name="Overmann J."/>
            <person name="Amann R."/>
            <person name="Jetten M.S.M."/>
            <person name="Mascher T."/>
            <person name="Medema M.H."/>
            <person name="Devos D.P."/>
            <person name="Kaster A.-K."/>
            <person name="Ovreas L."/>
            <person name="Rohde M."/>
            <person name="Galperin M.Y."/>
            <person name="Jogler C."/>
        </authorList>
    </citation>
    <scope>NUCLEOTIDE SEQUENCE [LARGE SCALE GENOMIC DNA]</scope>
    <source>
        <strain evidence="5 6">Pla133</strain>
    </source>
</reference>